<keyword evidence="1" id="KW-0863">Zinc-finger</keyword>
<name>F0ZA61_DICPU</name>
<accession>F0ZA61</accession>
<evidence type="ECO:0000256" key="1">
    <source>
        <dbReference type="PROSITE-ProRule" id="PRU00024"/>
    </source>
</evidence>
<dbReference type="OMA" id="TNKCEII"/>
<feature type="domain" description="RING-type" evidence="4">
    <location>
        <begin position="7"/>
        <end position="50"/>
    </location>
</feature>
<dbReference type="Pfam" id="PF00643">
    <property type="entry name" value="zf-B_box"/>
    <property type="match status" value="1"/>
</dbReference>
<feature type="compositionally biased region" description="Low complexity" evidence="3">
    <location>
        <begin position="124"/>
        <end position="151"/>
    </location>
</feature>
<dbReference type="SUPFAM" id="SSF117281">
    <property type="entry name" value="Kelch motif"/>
    <property type="match status" value="1"/>
</dbReference>
<feature type="domain" description="B box-type" evidence="5">
    <location>
        <begin position="188"/>
        <end position="228"/>
    </location>
</feature>
<dbReference type="GeneID" id="10510233"/>
<dbReference type="GO" id="GO:0061659">
    <property type="term" value="F:ubiquitin-like protein ligase activity"/>
    <property type="evidence" value="ECO:0000318"/>
    <property type="project" value="GO_Central"/>
</dbReference>
<dbReference type="eggNOG" id="ENOG502RCDT">
    <property type="taxonomic scope" value="Eukaryota"/>
</dbReference>
<dbReference type="KEGG" id="dpp:DICPUDRAFT_96641"/>
<keyword evidence="1" id="KW-0862">Zinc</keyword>
<dbReference type="AlphaFoldDB" id="F0ZA61"/>
<evidence type="ECO:0000256" key="3">
    <source>
        <dbReference type="SAM" id="MobiDB-lite"/>
    </source>
</evidence>
<dbReference type="InterPro" id="IPR015915">
    <property type="entry name" value="Kelch-typ_b-propeller"/>
</dbReference>
<proteinExistence type="predicted"/>
<dbReference type="Gene3D" id="3.30.160.60">
    <property type="entry name" value="Classic Zinc Finger"/>
    <property type="match status" value="1"/>
</dbReference>
<feature type="region of interest" description="Disordered" evidence="3">
    <location>
        <begin position="123"/>
        <end position="189"/>
    </location>
</feature>
<dbReference type="VEuPathDB" id="AmoebaDB:DICPUDRAFT_96641"/>
<keyword evidence="1" id="KW-0479">Metal-binding</keyword>
<evidence type="ECO:0000313" key="6">
    <source>
        <dbReference type="EMBL" id="EGC39143.1"/>
    </source>
</evidence>
<reference evidence="7" key="1">
    <citation type="journal article" date="2011" name="Genome Biol.">
        <title>Comparative genomics of the social amoebae Dictyostelium discoideum and Dictyostelium purpureum.</title>
        <authorList>
            <consortium name="US DOE Joint Genome Institute (JGI-PGF)"/>
            <person name="Sucgang R."/>
            <person name="Kuo A."/>
            <person name="Tian X."/>
            <person name="Salerno W."/>
            <person name="Parikh A."/>
            <person name="Feasley C.L."/>
            <person name="Dalin E."/>
            <person name="Tu H."/>
            <person name="Huang E."/>
            <person name="Barry K."/>
            <person name="Lindquist E."/>
            <person name="Shapiro H."/>
            <person name="Bruce D."/>
            <person name="Schmutz J."/>
            <person name="Salamov A."/>
            <person name="Fey P."/>
            <person name="Gaudet P."/>
            <person name="Anjard C."/>
            <person name="Babu M.M."/>
            <person name="Basu S."/>
            <person name="Bushmanova Y."/>
            <person name="van der Wel H."/>
            <person name="Katoh-Kurasawa M."/>
            <person name="Dinh C."/>
            <person name="Coutinho P.M."/>
            <person name="Saito T."/>
            <person name="Elias M."/>
            <person name="Schaap P."/>
            <person name="Kay R.R."/>
            <person name="Henrissat B."/>
            <person name="Eichinger L."/>
            <person name="Rivero F."/>
            <person name="Putnam N.H."/>
            <person name="West C.M."/>
            <person name="Loomis W.F."/>
            <person name="Chisholm R.L."/>
            <person name="Shaulsky G."/>
            <person name="Strassmann J.E."/>
            <person name="Queller D.C."/>
            <person name="Kuspa A."/>
            <person name="Grigoriev I.V."/>
        </authorList>
    </citation>
    <scope>NUCLEOTIDE SEQUENCE [LARGE SCALE GENOMIC DNA]</scope>
    <source>
        <strain evidence="7">QSDP1</strain>
    </source>
</reference>
<gene>
    <name evidence="6" type="ORF">DICPUDRAFT_96641</name>
</gene>
<feature type="compositionally biased region" description="Low complexity" evidence="3">
    <location>
        <begin position="158"/>
        <end position="186"/>
    </location>
</feature>
<evidence type="ECO:0000313" key="7">
    <source>
        <dbReference type="Proteomes" id="UP000001064"/>
    </source>
</evidence>
<evidence type="ECO:0000259" key="4">
    <source>
        <dbReference type="PROSITE" id="PS50089"/>
    </source>
</evidence>
<sequence length="782" mass="90281">MEINYSCLYCEKPLIKDVSTGYETYIPCNHTLCNECERESISLKRCKSCNVDILYHFPNLYLKQLVLLNEKQEKKQQEKQLQLLQQKQQQQNQKQQQQKQQLQQHSIEVSSETCSSNFVVTNKTSSSSISSPQISFSSSPNTSSVGSTTNSDSDETDNNSTSSTSSNTNAPISNTAASSSSSSSSNVNPNEICPKHNKECHTYCMDCKTIICPDCVDFEHKDHKEIQMDRNTINRFLFNRNQPDTPNPYLSPQQQQSSSLDHQLFELVKQIKLSKIWKQQSVTHYSSEFKKIQEEFNQYKQILEERKYYLLKFIENQFKYEQSQLEEQIKSLESQADLTKRCIVDIKSNEKNKLKIIKNLSKINMRIAKLVVNSNNVNNYQYQQESDQINNKLADHLRSLGKINYFFKNNKQLLALSKDKTYQFDIDSNHFLPFSDTFTEGSTNTLTNYHTMKDPLLAYKMMAFKDSSNGNQSNNLLVTVSENQKNSQIEIFRINVKTNQIQTKIVIPLKSFKTNCSAIIIQNENLYLIGGVNSKSKDPIKDIDKYNLITNKYEPGIANLSKPKHSCLTSFDGQRYIYIFGGTYKSLQIGRASIEIERLDITTNKCEIISKFQDPDMNDFQKSPIIGCFYHQNYIYYMNEKFFKRFNLLKMTPELLEFPHFTGNSAIFNSLPVNSSFSSNNISNNSNDIYSISLYNDTESMIIYLLLNDCIFYYPLSPQIKSSDKQPFKWYIKYHSINSTDISTSLSCANLVGSRQSWSSQPLTNSYYVQNLHGLLIYNDTN</sequence>
<evidence type="ECO:0008006" key="8">
    <source>
        <dbReference type="Google" id="ProtNLM"/>
    </source>
</evidence>
<protein>
    <recommendedName>
        <fullName evidence="8">B box-type domain-containing protein</fullName>
    </recommendedName>
</protein>
<organism evidence="6 7">
    <name type="scientific">Dictyostelium purpureum</name>
    <name type="common">Slime mold</name>
    <dbReference type="NCBI Taxonomy" id="5786"/>
    <lineage>
        <taxon>Eukaryota</taxon>
        <taxon>Amoebozoa</taxon>
        <taxon>Evosea</taxon>
        <taxon>Eumycetozoa</taxon>
        <taxon>Dictyostelia</taxon>
        <taxon>Dictyosteliales</taxon>
        <taxon>Dictyosteliaceae</taxon>
        <taxon>Dictyostelium</taxon>
    </lineage>
</organism>
<dbReference type="InterPro" id="IPR001841">
    <property type="entry name" value="Znf_RING"/>
</dbReference>
<dbReference type="PROSITE" id="PS50089">
    <property type="entry name" value="ZF_RING_2"/>
    <property type="match status" value="1"/>
</dbReference>
<dbReference type="GO" id="GO:0008270">
    <property type="term" value="F:zinc ion binding"/>
    <property type="evidence" value="ECO:0007669"/>
    <property type="project" value="UniProtKB-KW"/>
</dbReference>
<dbReference type="OrthoDB" id="10489154at2759"/>
<dbReference type="Gene3D" id="2.120.10.80">
    <property type="entry name" value="Kelch-type beta propeller"/>
    <property type="match status" value="1"/>
</dbReference>
<dbReference type="EMBL" id="GL870962">
    <property type="protein sequence ID" value="EGC39143.1"/>
    <property type="molecule type" value="Genomic_DNA"/>
</dbReference>
<feature type="coiled-coil region" evidence="2">
    <location>
        <begin position="315"/>
        <end position="342"/>
    </location>
</feature>
<evidence type="ECO:0000256" key="2">
    <source>
        <dbReference type="SAM" id="Coils"/>
    </source>
</evidence>
<dbReference type="PROSITE" id="PS50119">
    <property type="entry name" value="ZF_BBOX"/>
    <property type="match status" value="1"/>
</dbReference>
<dbReference type="RefSeq" id="XP_003284289.1">
    <property type="nucleotide sequence ID" value="XM_003284241.1"/>
</dbReference>
<dbReference type="SUPFAM" id="SSF57845">
    <property type="entry name" value="B-box zinc-binding domain"/>
    <property type="match status" value="1"/>
</dbReference>
<keyword evidence="7" id="KW-1185">Reference proteome</keyword>
<dbReference type="InterPro" id="IPR000315">
    <property type="entry name" value="Znf_B-box"/>
</dbReference>
<dbReference type="Proteomes" id="UP000001064">
    <property type="component" value="Unassembled WGS sequence"/>
</dbReference>
<evidence type="ECO:0000259" key="5">
    <source>
        <dbReference type="PROSITE" id="PS50119"/>
    </source>
</evidence>
<keyword evidence="2" id="KW-0175">Coiled coil</keyword>
<feature type="coiled-coil region" evidence="2">
    <location>
        <begin position="67"/>
        <end position="105"/>
    </location>
</feature>
<dbReference type="InParanoid" id="F0ZA61"/>